<evidence type="ECO:0000313" key="1">
    <source>
        <dbReference type="EMBL" id="KKM77646.1"/>
    </source>
</evidence>
<accession>A0A0F9KS67</accession>
<dbReference type="EMBL" id="LAZR01008612">
    <property type="protein sequence ID" value="KKM77646.1"/>
    <property type="molecule type" value="Genomic_DNA"/>
</dbReference>
<name>A0A0F9KS67_9ZZZZ</name>
<gene>
    <name evidence="1" type="ORF">LCGC14_1367960</name>
</gene>
<dbReference type="SUPFAM" id="SSF52833">
    <property type="entry name" value="Thioredoxin-like"/>
    <property type="match status" value="1"/>
</dbReference>
<protein>
    <recommendedName>
        <fullName evidence="2">Ferredoxin, 2Fe-2S</fullName>
    </recommendedName>
</protein>
<organism evidence="1">
    <name type="scientific">marine sediment metagenome</name>
    <dbReference type="NCBI Taxonomy" id="412755"/>
    <lineage>
        <taxon>unclassified sequences</taxon>
        <taxon>metagenomes</taxon>
        <taxon>ecological metagenomes</taxon>
    </lineage>
</organism>
<reference evidence="1" key="1">
    <citation type="journal article" date="2015" name="Nature">
        <title>Complex archaea that bridge the gap between prokaryotes and eukaryotes.</title>
        <authorList>
            <person name="Spang A."/>
            <person name="Saw J.H."/>
            <person name="Jorgensen S.L."/>
            <person name="Zaremba-Niedzwiedzka K."/>
            <person name="Martijn J."/>
            <person name="Lind A.E."/>
            <person name="van Eijk R."/>
            <person name="Schleper C."/>
            <person name="Guy L."/>
            <person name="Ettema T.J."/>
        </authorList>
    </citation>
    <scope>NUCLEOTIDE SEQUENCE</scope>
</reference>
<dbReference type="InterPro" id="IPR036249">
    <property type="entry name" value="Thioredoxin-like_sf"/>
</dbReference>
<dbReference type="AlphaFoldDB" id="A0A0F9KS67"/>
<dbReference type="CDD" id="cd02980">
    <property type="entry name" value="TRX_Fd_family"/>
    <property type="match status" value="1"/>
</dbReference>
<evidence type="ECO:0008006" key="2">
    <source>
        <dbReference type="Google" id="ProtNLM"/>
    </source>
</evidence>
<dbReference type="Gene3D" id="3.40.30.10">
    <property type="entry name" value="Glutaredoxin"/>
    <property type="match status" value="1"/>
</dbReference>
<proteinExistence type="predicted"/>
<sequence length="101" mass="11877">MTDIYKYHLFFCTHQRDGELVSCQQTGDAQSLRDYAKQRVKELKLKKIRVNNAGCLNRCTLGPILVIYPEGTWYHYETEADIDEIIDSHLVNDMIVERLKR</sequence>
<comment type="caution">
    <text evidence="1">The sequence shown here is derived from an EMBL/GenBank/DDBJ whole genome shotgun (WGS) entry which is preliminary data.</text>
</comment>